<dbReference type="RefSeq" id="WP_098455822.1">
    <property type="nucleotide sequence ID" value="NZ_PDJG01000001.1"/>
</dbReference>
<evidence type="ECO:0000313" key="2">
    <source>
        <dbReference type="Proteomes" id="UP000225548"/>
    </source>
</evidence>
<dbReference type="EMBL" id="PDJG01000001">
    <property type="protein sequence ID" value="PFG34854.1"/>
    <property type="molecule type" value="Genomic_DNA"/>
</dbReference>
<protein>
    <submittedName>
        <fullName evidence="1">Uncharacterized protein</fullName>
    </submittedName>
</protein>
<dbReference type="OrthoDB" id="3423859at2"/>
<dbReference type="AlphaFoldDB" id="A0A2A9E7L7"/>
<keyword evidence="2" id="KW-1185">Reference proteome</keyword>
<accession>A0A2A9E7L7</accession>
<sequence>MSGDLPVEGPYASVIPSRTPTSRAYLKRGQALASISSRAHNTRSPDGDLRYGVAEGRVYQHIEGRWELLYDVAAGTPTCDLPWKKGRESA</sequence>
<proteinExistence type="predicted"/>
<comment type="caution">
    <text evidence="1">The sequence shown here is derived from an EMBL/GenBank/DDBJ whole genome shotgun (WGS) entry which is preliminary data.</text>
</comment>
<gene>
    <name evidence="1" type="ORF">ATL42_2782</name>
</gene>
<name>A0A2A9E7L7_9MICO</name>
<dbReference type="Proteomes" id="UP000225548">
    <property type="component" value="Unassembled WGS sequence"/>
</dbReference>
<reference evidence="1 2" key="1">
    <citation type="submission" date="2017-10" db="EMBL/GenBank/DDBJ databases">
        <title>Sequencing the genomes of 1000 actinobacteria strains.</title>
        <authorList>
            <person name="Klenk H.-P."/>
        </authorList>
    </citation>
    <scope>NUCLEOTIDE SEQUENCE [LARGE SCALE GENOMIC DNA]</scope>
    <source>
        <strain evidence="1 2">DSM 18966</strain>
    </source>
</reference>
<organism evidence="1 2">
    <name type="scientific">Sanguibacter antarcticus</name>
    <dbReference type="NCBI Taxonomy" id="372484"/>
    <lineage>
        <taxon>Bacteria</taxon>
        <taxon>Bacillati</taxon>
        <taxon>Actinomycetota</taxon>
        <taxon>Actinomycetes</taxon>
        <taxon>Micrococcales</taxon>
        <taxon>Sanguibacteraceae</taxon>
        <taxon>Sanguibacter</taxon>
    </lineage>
</organism>
<evidence type="ECO:0000313" key="1">
    <source>
        <dbReference type="EMBL" id="PFG34854.1"/>
    </source>
</evidence>